<dbReference type="Pfam" id="PF05834">
    <property type="entry name" value="Lycopene_cycl"/>
    <property type="match status" value="1"/>
</dbReference>
<dbReference type="EMBL" id="BT138238">
    <property type="protein sequence ID" value="AFK38033.1"/>
    <property type="molecule type" value="mRNA"/>
</dbReference>
<reference evidence="2" key="1">
    <citation type="submission" date="2012-05" db="EMBL/GenBank/DDBJ databases">
        <authorList>
            <person name="Krishnakumar V."/>
            <person name="Cheung F."/>
            <person name="Xiao Y."/>
            <person name="Chan A."/>
            <person name="Moskal W.A."/>
            <person name="Town C.D."/>
        </authorList>
    </citation>
    <scope>NUCLEOTIDE SEQUENCE</scope>
</reference>
<dbReference type="PANTHER" id="PTHR39757">
    <property type="match status" value="1"/>
</dbReference>
<dbReference type="AlphaFoldDB" id="I3SCP1"/>
<dbReference type="InterPro" id="IPR001024">
    <property type="entry name" value="PLAT/LH2_dom"/>
</dbReference>
<dbReference type="SMART" id="SM00308">
    <property type="entry name" value="LH2"/>
    <property type="match status" value="1"/>
</dbReference>
<evidence type="ECO:0000313" key="2">
    <source>
        <dbReference type="EMBL" id="AFK38033.1"/>
    </source>
</evidence>
<evidence type="ECO:0000259" key="1">
    <source>
        <dbReference type="SMART" id="SM00308"/>
    </source>
</evidence>
<proteinExistence type="evidence at transcript level"/>
<name>I3SCP1_MEDTR</name>
<dbReference type="ExpressionAtlas" id="I3SCP1">
    <property type="expression patterns" value="differential"/>
</dbReference>
<feature type="domain" description="PLAT" evidence="1">
    <location>
        <begin position="9"/>
        <end position="164"/>
    </location>
</feature>
<dbReference type="PANTHER" id="PTHR39757:SF3">
    <property type="entry name" value="LYCOPENE EPSILON CYCLASE, CHLOROPLASTIC"/>
    <property type="match status" value="1"/>
</dbReference>
<dbReference type="InterPro" id="IPR036392">
    <property type="entry name" value="PLAT/LH2_dom_sf"/>
</dbReference>
<organism evidence="2">
    <name type="scientific">Medicago truncatula</name>
    <name type="common">Barrel medic</name>
    <name type="synonym">Medicago tribuloides</name>
    <dbReference type="NCBI Taxonomy" id="3880"/>
    <lineage>
        <taxon>Eukaryota</taxon>
        <taxon>Viridiplantae</taxon>
        <taxon>Streptophyta</taxon>
        <taxon>Embryophyta</taxon>
        <taxon>Tracheophyta</taxon>
        <taxon>Spermatophyta</taxon>
        <taxon>Magnoliopsida</taxon>
        <taxon>eudicotyledons</taxon>
        <taxon>Gunneridae</taxon>
        <taxon>Pentapetalae</taxon>
        <taxon>rosids</taxon>
        <taxon>fabids</taxon>
        <taxon>Fabales</taxon>
        <taxon>Fabaceae</taxon>
        <taxon>Papilionoideae</taxon>
        <taxon>50 kb inversion clade</taxon>
        <taxon>NPAAA clade</taxon>
        <taxon>Hologalegina</taxon>
        <taxon>IRL clade</taxon>
        <taxon>Trifolieae</taxon>
        <taxon>Medicago</taxon>
    </lineage>
</organism>
<dbReference type="Gene3D" id="2.60.60.20">
    <property type="entry name" value="PLAT/LH2 domain"/>
    <property type="match status" value="1"/>
</dbReference>
<protein>
    <recommendedName>
        <fullName evidence="1">PLAT domain-containing protein</fullName>
    </recommendedName>
</protein>
<dbReference type="SUPFAM" id="SSF49723">
    <property type="entry name" value="Lipase/lipooxygenase domain (PLAT/LH2 domain)"/>
    <property type="match status" value="1"/>
</dbReference>
<accession>I3SCP1</accession>
<sequence length="204" mass="22832">MFPLFKKKQKIKGTVVLMCKNALDLNDIKAGPSLGAGFGLVRDVVGGVIDGATAILGRSVGLQLISATKTDRMGNGFVGDQFFLEKRIPFLPTLAARQDAFSVYFEWDNDFGIPGAFYIKNYTQGEFYLVSLTLEGTRTFFRTFFCLPEWMWQGFLGSSLFSKDLLLFALYMFIIAPNNLRMSLVRHLLSDPTGSTMIKTYLTI</sequence>